<evidence type="ECO:0000259" key="11">
    <source>
        <dbReference type="PROSITE" id="PS51843"/>
    </source>
</evidence>
<dbReference type="Pfam" id="PF00104">
    <property type="entry name" value="Hormone_recep"/>
    <property type="match status" value="1"/>
</dbReference>
<evidence type="ECO:0000256" key="2">
    <source>
        <dbReference type="ARBA" id="ARBA00022723"/>
    </source>
</evidence>
<dbReference type="SMART" id="SM00430">
    <property type="entry name" value="HOLI"/>
    <property type="match status" value="1"/>
</dbReference>
<dbReference type="FunCoup" id="G0NF74">
    <property type="interactions" value="7"/>
</dbReference>
<dbReference type="InterPro" id="IPR000536">
    <property type="entry name" value="Nucl_hrmn_rcpt_lig-bd"/>
</dbReference>
<keyword evidence="13" id="KW-1185">Reference proteome</keyword>
<reference evidence="13" key="1">
    <citation type="submission" date="2011-07" db="EMBL/GenBank/DDBJ databases">
        <authorList>
            <consortium name="Caenorhabditis brenneri Sequencing and Analysis Consortium"/>
            <person name="Wilson R.K."/>
        </authorList>
    </citation>
    <scope>NUCLEOTIDE SEQUENCE [LARGE SCALE GENOMIC DNA]</scope>
    <source>
        <strain evidence="13">PB2801</strain>
    </source>
</reference>
<dbReference type="Proteomes" id="UP000008068">
    <property type="component" value="Unassembled WGS sequence"/>
</dbReference>
<dbReference type="EMBL" id="GL379874">
    <property type="protein sequence ID" value="EGT59093.1"/>
    <property type="molecule type" value="Genomic_DNA"/>
</dbReference>
<proteinExistence type="inferred from homology"/>
<evidence type="ECO:0000313" key="12">
    <source>
        <dbReference type="EMBL" id="EGT59093.1"/>
    </source>
</evidence>
<evidence type="ECO:0000259" key="10">
    <source>
        <dbReference type="PROSITE" id="PS51030"/>
    </source>
</evidence>
<dbReference type="PROSITE" id="PS51030">
    <property type="entry name" value="NUCLEAR_REC_DBD_2"/>
    <property type="match status" value="1"/>
</dbReference>
<evidence type="ECO:0000256" key="4">
    <source>
        <dbReference type="ARBA" id="ARBA00022833"/>
    </source>
</evidence>
<feature type="domain" description="Nuclear receptor" evidence="10">
    <location>
        <begin position="23"/>
        <end position="99"/>
    </location>
</feature>
<keyword evidence="3" id="KW-0863">Zinc-finger</keyword>
<dbReference type="PANTHER" id="PTHR45886:SF13">
    <property type="entry name" value="NUCLEAR RECEPTOR DOMAIN-CONTAINING PROTEIN"/>
    <property type="match status" value="1"/>
</dbReference>
<keyword evidence="4" id="KW-0862">Zinc</keyword>
<evidence type="ECO:0000256" key="8">
    <source>
        <dbReference type="ARBA" id="ARBA00023170"/>
    </source>
</evidence>
<evidence type="ECO:0000256" key="6">
    <source>
        <dbReference type="ARBA" id="ARBA00023125"/>
    </source>
</evidence>
<dbReference type="HOGENOM" id="CLU_007368_3_0_1"/>
<accession>G0NF74</accession>
<dbReference type="GO" id="GO:0008270">
    <property type="term" value="F:zinc ion binding"/>
    <property type="evidence" value="ECO:0007669"/>
    <property type="project" value="UniProtKB-KW"/>
</dbReference>
<comment type="similarity">
    <text evidence="1">Belongs to the nuclear hormone receptor family.</text>
</comment>
<keyword evidence="9" id="KW-0539">Nucleus</keyword>
<dbReference type="STRING" id="135651.G0NF74"/>
<keyword evidence="8" id="KW-0675">Receptor</keyword>
<dbReference type="AlphaFoldDB" id="G0NF74"/>
<evidence type="ECO:0000256" key="5">
    <source>
        <dbReference type="ARBA" id="ARBA00023015"/>
    </source>
</evidence>
<keyword evidence="7" id="KW-0804">Transcription</keyword>
<dbReference type="InterPro" id="IPR035500">
    <property type="entry name" value="NHR-like_dom_sf"/>
</dbReference>
<dbReference type="OMA" id="GGQEIYP"/>
<dbReference type="SMART" id="SM00399">
    <property type="entry name" value="ZnF_C4"/>
    <property type="match status" value="1"/>
</dbReference>
<gene>
    <name evidence="12" type="primary">Cbn-nhr-192</name>
    <name evidence="12" type="ORF">CAEBREN_01004</name>
</gene>
<dbReference type="SUPFAM" id="SSF57716">
    <property type="entry name" value="Glucocorticoid receptor-like (DNA-binding domain)"/>
    <property type="match status" value="1"/>
</dbReference>
<dbReference type="Pfam" id="PF00105">
    <property type="entry name" value="zf-C4"/>
    <property type="match status" value="1"/>
</dbReference>
<dbReference type="eggNOG" id="ENOG502TGVN">
    <property type="taxonomic scope" value="Eukaryota"/>
</dbReference>
<evidence type="ECO:0000256" key="1">
    <source>
        <dbReference type="ARBA" id="ARBA00005993"/>
    </source>
</evidence>
<dbReference type="GO" id="GO:0003700">
    <property type="term" value="F:DNA-binding transcription factor activity"/>
    <property type="evidence" value="ECO:0007669"/>
    <property type="project" value="InterPro"/>
</dbReference>
<dbReference type="PANTHER" id="PTHR45886">
    <property type="entry name" value="NUCLEAR HORMONE RECEPTOR FAMILY-RELATED-RELATED"/>
    <property type="match status" value="1"/>
</dbReference>
<dbReference type="InParanoid" id="G0NF74"/>
<name>G0NF74_CAEBE</name>
<dbReference type="GO" id="GO:0043565">
    <property type="term" value="F:sequence-specific DNA binding"/>
    <property type="evidence" value="ECO:0007669"/>
    <property type="project" value="InterPro"/>
</dbReference>
<dbReference type="InterPro" id="IPR013088">
    <property type="entry name" value="Znf_NHR/GATA"/>
</dbReference>
<dbReference type="Gene3D" id="3.30.50.10">
    <property type="entry name" value="Erythroid Transcription Factor GATA-1, subunit A"/>
    <property type="match status" value="1"/>
</dbReference>
<dbReference type="OrthoDB" id="6352325at2759"/>
<evidence type="ECO:0000313" key="13">
    <source>
        <dbReference type="Proteomes" id="UP000008068"/>
    </source>
</evidence>
<organism evidence="13">
    <name type="scientific">Caenorhabditis brenneri</name>
    <name type="common">Nematode worm</name>
    <dbReference type="NCBI Taxonomy" id="135651"/>
    <lineage>
        <taxon>Eukaryota</taxon>
        <taxon>Metazoa</taxon>
        <taxon>Ecdysozoa</taxon>
        <taxon>Nematoda</taxon>
        <taxon>Chromadorea</taxon>
        <taxon>Rhabditida</taxon>
        <taxon>Rhabditina</taxon>
        <taxon>Rhabditomorpha</taxon>
        <taxon>Rhabditoidea</taxon>
        <taxon>Rhabditidae</taxon>
        <taxon>Peloderinae</taxon>
        <taxon>Caenorhabditis</taxon>
    </lineage>
</organism>
<sequence>MLLVHGGELELLKSEPEEQQKIAEDCKVCGRQAYGRHYGVISCYACKMFFRRVHVGKIVYTCRLTNNCFKIMEQQPWKCQSCRYQRCLNVGMKYTPSEETLPFGFDESKFHELEALLKSLNTKDNERQRKLGSFYSVNDPSLEDIVMHPRTVKYFEKHPNHQITPEEWAFLALFSHMKYFMSFGFVKELSKEDQIAIFKHCTLKLTYFCGLMRTLNERRMKMLSPGGQEIYPDDLILHYRNTPHNLLRICSEPVEKMIQWDVSNEEYCLLNLIFFCNPATPEISENAKLVLASHQQKYATALLHYCQINHQKNAPTRLADLYSLFGIITVNSKKMEDLFHIFHCSTSFQFKKLVRDTFHF</sequence>
<keyword evidence="5" id="KW-0805">Transcription regulation</keyword>
<keyword evidence="6" id="KW-0238">DNA-binding</keyword>
<dbReference type="PRINTS" id="PR00047">
    <property type="entry name" value="STROIDFINGER"/>
</dbReference>
<dbReference type="SUPFAM" id="SSF48508">
    <property type="entry name" value="Nuclear receptor ligand-binding domain"/>
    <property type="match status" value="1"/>
</dbReference>
<dbReference type="Gene3D" id="1.10.565.10">
    <property type="entry name" value="Retinoid X Receptor"/>
    <property type="match status" value="1"/>
</dbReference>
<keyword evidence="2" id="KW-0479">Metal-binding</keyword>
<dbReference type="PROSITE" id="PS51843">
    <property type="entry name" value="NR_LBD"/>
    <property type="match status" value="1"/>
</dbReference>
<feature type="domain" description="NR LBD" evidence="11">
    <location>
        <begin position="137"/>
        <end position="360"/>
    </location>
</feature>
<dbReference type="InterPro" id="IPR001628">
    <property type="entry name" value="Znf_hrmn_rcpt"/>
</dbReference>
<protein>
    <submittedName>
        <fullName evidence="12">CBN-NHR-192 protein</fullName>
    </submittedName>
</protein>
<evidence type="ECO:0000256" key="9">
    <source>
        <dbReference type="ARBA" id="ARBA00023242"/>
    </source>
</evidence>
<evidence type="ECO:0000256" key="7">
    <source>
        <dbReference type="ARBA" id="ARBA00023163"/>
    </source>
</evidence>
<evidence type="ECO:0000256" key="3">
    <source>
        <dbReference type="ARBA" id="ARBA00022771"/>
    </source>
</evidence>